<comment type="caution">
    <text evidence="1">The sequence shown here is derived from an EMBL/GenBank/DDBJ whole genome shotgun (WGS) entry which is preliminary data.</text>
</comment>
<accession>S7VF48</accession>
<name>S7VF48_9BACT</name>
<reference evidence="1 2" key="1">
    <citation type="journal article" date="2013" name="Genome Announc.">
        <title>Draft Genome Sequence of Cyclobacterium qasimii Strain M12-11BT, Isolated from Arctic Marine Sediment.</title>
        <authorList>
            <person name="Shivaji S."/>
            <person name="Ara S."/>
            <person name="Singh A."/>
            <person name="Kumar Pinnaka A."/>
        </authorList>
    </citation>
    <scope>NUCLEOTIDE SEQUENCE [LARGE SCALE GENOMIC DNA]</scope>
    <source>
        <strain evidence="1 2">M12-11B</strain>
    </source>
</reference>
<organism evidence="1 2">
    <name type="scientific">Cyclobacterium qasimii M12-11B</name>
    <dbReference type="NCBI Taxonomy" id="641524"/>
    <lineage>
        <taxon>Bacteria</taxon>
        <taxon>Pseudomonadati</taxon>
        <taxon>Bacteroidota</taxon>
        <taxon>Cytophagia</taxon>
        <taxon>Cytophagales</taxon>
        <taxon>Cyclobacteriaceae</taxon>
        <taxon>Cyclobacterium</taxon>
    </lineage>
</organism>
<evidence type="ECO:0000313" key="2">
    <source>
        <dbReference type="Proteomes" id="UP000014974"/>
    </source>
</evidence>
<dbReference type="Proteomes" id="UP000014974">
    <property type="component" value="Unassembled WGS sequence"/>
</dbReference>
<gene>
    <name evidence="1" type="ORF">ADICYQ_2338</name>
</gene>
<proteinExistence type="predicted"/>
<sequence>MIGAFSLSNSGFWVKIPMEELHLYWRKLKIDFAARAVSEIL</sequence>
<dbReference type="AlphaFoldDB" id="S7VF48"/>
<evidence type="ECO:0000313" key="1">
    <source>
        <dbReference type="EMBL" id="EPR68641.1"/>
    </source>
</evidence>
<dbReference type="EMBL" id="ATNM01000096">
    <property type="protein sequence ID" value="EPR68641.1"/>
    <property type="molecule type" value="Genomic_DNA"/>
</dbReference>
<protein>
    <submittedName>
        <fullName evidence="1">Uncharacterized protein</fullName>
    </submittedName>
</protein>